<name>A0A5J6N607_9PROT</name>
<evidence type="ECO:0000313" key="3">
    <source>
        <dbReference type="EMBL" id="QEX24867.1"/>
    </source>
</evidence>
<feature type="transmembrane region" description="Helical" evidence="1">
    <location>
        <begin position="51"/>
        <end position="69"/>
    </location>
</feature>
<dbReference type="Pfam" id="PF00892">
    <property type="entry name" value="EamA"/>
    <property type="match status" value="2"/>
</dbReference>
<dbReference type="InterPro" id="IPR000620">
    <property type="entry name" value="EamA_dom"/>
</dbReference>
<proteinExistence type="predicted"/>
<organism evidence="3 4">
    <name type="scientific">Hypericibacter adhaerens</name>
    <dbReference type="NCBI Taxonomy" id="2602016"/>
    <lineage>
        <taxon>Bacteria</taxon>
        <taxon>Pseudomonadati</taxon>
        <taxon>Pseudomonadota</taxon>
        <taxon>Alphaproteobacteria</taxon>
        <taxon>Rhodospirillales</taxon>
        <taxon>Dongiaceae</taxon>
        <taxon>Hypericibacter</taxon>
    </lineage>
</organism>
<dbReference type="KEGG" id="hadh:FRZ61_48090"/>
<dbReference type="Proteomes" id="UP000325797">
    <property type="component" value="Chromosome"/>
</dbReference>
<dbReference type="Gene3D" id="1.10.3730.20">
    <property type="match status" value="1"/>
</dbReference>
<feature type="transmembrane region" description="Helical" evidence="1">
    <location>
        <begin position="244"/>
        <end position="264"/>
    </location>
</feature>
<feature type="domain" description="EamA" evidence="2">
    <location>
        <begin position="16"/>
        <end position="148"/>
    </location>
</feature>
<gene>
    <name evidence="3" type="ORF">FRZ61_48090</name>
</gene>
<feature type="transmembrane region" description="Helical" evidence="1">
    <location>
        <begin position="216"/>
        <end position="237"/>
    </location>
</feature>
<reference evidence="3 4" key="1">
    <citation type="submission" date="2019-08" db="EMBL/GenBank/DDBJ databases">
        <title>Hyperibacter terrae gen. nov., sp. nov. and Hyperibacter viscosus sp. nov., two new members in the family Rhodospirillaceae isolated from the rhizosphere of Hypericum perforatum.</title>
        <authorList>
            <person name="Noviana Z."/>
        </authorList>
    </citation>
    <scope>NUCLEOTIDE SEQUENCE [LARGE SCALE GENOMIC DNA]</scope>
    <source>
        <strain evidence="3 4">R5959</strain>
    </source>
</reference>
<keyword evidence="1" id="KW-0812">Transmembrane</keyword>
<dbReference type="PANTHER" id="PTHR22911">
    <property type="entry name" value="ACYL-MALONYL CONDENSING ENZYME-RELATED"/>
    <property type="match status" value="1"/>
</dbReference>
<evidence type="ECO:0000256" key="1">
    <source>
        <dbReference type="SAM" id="Phobius"/>
    </source>
</evidence>
<dbReference type="GO" id="GO:0016020">
    <property type="term" value="C:membrane"/>
    <property type="evidence" value="ECO:0007669"/>
    <property type="project" value="InterPro"/>
</dbReference>
<keyword evidence="1" id="KW-0472">Membrane</keyword>
<dbReference type="AlphaFoldDB" id="A0A5J6N607"/>
<accession>A0A5J6N607</accession>
<evidence type="ECO:0000259" key="2">
    <source>
        <dbReference type="Pfam" id="PF00892"/>
    </source>
</evidence>
<feature type="transmembrane region" description="Helical" evidence="1">
    <location>
        <begin position="12"/>
        <end position="31"/>
    </location>
</feature>
<dbReference type="EMBL" id="CP042582">
    <property type="protein sequence ID" value="QEX24867.1"/>
    <property type="molecule type" value="Genomic_DNA"/>
</dbReference>
<dbReference type="SUPFAM" id="SSF103481">
    <property type="entry name" value="Multidrug resistance efflux transporter EmrE"/>
    <property type="match status" value="2"/>
</dbReference>
<feature type="transmembrane region" description="Helical" evidence="1">
    <location>
        <begin position="270"/>
        <end position="288"/>
    </location>
</feature>
<dbReference type="RefSeq" id="WP_151120128.1">
    <property type="nucleotide sequence ID" value="NZ_CP042582.1"/>
</dbReference>
<evidence type="ECO:0000313" key="4">
    <source>
        <dbReference type="Proteomes" id="UP000325797"/>
    </source>
</evidence>
<feature type="transmembrane region" description="Helical" evidence="1">
    <location>
        <begin position="187"/>
        <end position="210"/>
    </location>
</feature>
<feature type="domain" description="EamA" evidence="2">
    <location>
        <begin position="158"/>
        <end position="282"/>
    </location>
</feature>
<feature type="transmembrane region" description="Helical" evidence="1">
    <location>
        <begin position="132"/>
        <end position="148"/>
    </location>
</feature>
<feature type="transmembrane region" description="Helical" evidence="1">
    <location>
        <begin position="107"/>
        <end position="125"/>
    </location>
</feature>
<dbReference type="PANTHER" id="PTHR22911:SF103">
    <property type="entry name" value="BLR2811 PROTEIN"/>
    <property type="match status" value="1"/>
</dbReference>
<keyword evidence="1" id="KW-1133">Transmembrane helix</keyword>
<dbReference type="InterPro" id="IPR037185">
    <property type="entry name" value="EmrE-like"/>
</dbReference>
<dbReference type="OrthoDB" id="9812899at2"/>
<keyword evidence="4" id="KW-1185">Reference proteome</keyword>
<sequence>MSQTSPALSPLRSVMAGIPWQLAAGLGFVMMDSTAKYLSADYPTVQITWSRYLFHMLTALPILLAWRGGAVFRTRRLDLQLIRSVLLLGSTVFYFIALRYIPLATAASIGFVAPMFLTALSVPLLKERVGPRRWIAVAVGFFAVLLIIRPGFGVMHWAMTMPVLVAACFALYQIVTRLLGPIDHWSVTLFYSGVVGLLVMTAMLPGAWRWPDLEGWALMVFLGFAGALSHLCMIRAFTLAPASLLAPFSYLQLAWAVTIGYLVFGNLPDGWTAIGAALIVSSGLYIWYRERLQPTAR</sequence>
<feature type="transmembrane region" description="Helical" evidence="1">
    <location>
        <begin position="81"/>
        <end position="101"/>
    </location>
</feature>
<feature type="transmembrane region" description="Helical" evidence="1">
    <location>
        <begin position="154"/>
        <end position="175"/>
    </location>
</feature>
<protein>
    <submittedName>
        <fullName evidence="3">DMT transporter permease</fullName>
    </submittedName>
</protein>